<dbReference type="PANTHER" id="PTHR43845">
    <property type="entry name" value="BLR5969 PROTEIN"/>
    <property type="match status" value="1"/>
</dbReference>
<dbReference type="SUPFAM" id="SSF56801">
    <property type="entry name" value="Acetyl-CoA synthetase-like"/>
    <property type="match status" value="1"/>
</dbReference>
<dbReference type="EMBL" id="BNJF01000002">
    <property type="protein sequence ID" value="GHO46716.1"/>
    <property type="molecule type" value="Genomic_DNA"/>
</dbReference>
<keyword evidence="1" id="KW-0812">Transmembrane</keyword>
<gene>
    <name evidence="4" type="primary">ftsA_3</name>
    <name evidence="4" type="ORF">KSX_48790</name>
</gene>
<name>A0A8J3I0T3_9CHLR</name>
<dbReference type="InterPro" id="IPR028154">
    <property type="entry name" value="AMP-dep_Lig_C"/>
</dbReference>
<feature type="domain" description="AMP-dependent ligase C-terminal" evidence="3">
    <location>
        <begin position="337"/>
        <end position="421"/>
    </location>
</feature>
<accession>A0A8J3I0T3</accession>
<dbReference type="Gene3D" id="3.30.300.30">
    <property type="match status" value="1"/>
</dbReference>
<evidence type="ECO:0000259" key="2">
    <source>
        <dbReference type="Pfam" id="PF00501"/>
    </source>
</evidence>
<keyword evidence="1" id="KW-0472">Membrane</keyword>
<dbReference type="Proteomes" id="UP000612362">
    <property type="component" value="Unassembled WGS sequence"/>
</dbReference>
<keyword evidence="1" id="KW-1133">Transmembrane helix</keyword>
<dbReference type="InterPro" id="IPR000873">
    <property type="entry name" value="AMP-dep_synth/lig_dom"/>
</dbReference>
<organism evidence="4 5">
    <name type="scientific">Ktedonospora formicarum</name>
    <dbReference type="NCBI Taxonomy" id="2778364"/>
    <lineage>
        <taxon>Bacteria</taxon>
        <taxon>Bacillati</taxon>
        <taxon>Chloroflexota</taxon>
        <taxon>Ktedonobacteria</taxon>
        <taxon>Ktedonobacterales</taxon>
        <taxon>Ktedonobacteraceae</taxon>
        <taxon>Ktedonospora</taxon>
    </lineage>
</organism>
<comment type="caution">
    <text evidence="4">The sequence shown here is derived from an EMBL/GenBank/DDBJ whole genome shotgun (WGS) entry which is preliminary data.</text>
</comment>
<reference evidence="4" key="1">
    <citation type="submission" date="2020-10" db="EMBL/GenBank/DDBJ databases">
        <title>Taxonomic study of unclassified bacteria belonging to the class Ktedonobacteria.</title>
        <authorList>
            <person name="Yabe S."/>
            <person name="Wang C.M."/>
            <person name="Zheng Y."/>
            <person name="Sakai Y."/>
            <person name="Cavaletti L."/>
            <person name="Monciardini P."/>
            <person name="Donadio S."/>
        </authorList>
    </citation>
    <scope>NUCLEOTIDE SEQUENCE</scope>
    <source>
        <strain evidence="4">SOSP1-1</strain>
    </source>
</reference>
<evidence type="ECO:0000313" key="4">
    <source>
        <dbReference type="EMBL" id="GHO46716.1"/>
    </source>
</evidence>
<dbReference type="InterPro" id="IPR042099">
    <property type="entry name" value="ANL_N_sf"/>
</dbReference>
<dbReference type="AlphaFoldDB" id="A0A8J3I0T3"/>
<feature type="transmembrane region" description="Helical" evidence="1">
    <location>
        <begin position="130"/>
        <end position="147"/>
    </location>
</feature>
<evidence type="ECO:0000256" key="1">
    <source>
        <dbReference type="SAM" id="Phobius"/>
    </source>
</evidence>
<sequence>MSRLERATREYIVEHQLHKLSSGLRHITTCNRFYQHKFAVHSLDIDAIQNLSDLALLPFTTKSELVADQEAYPPYGSFLSHEPHDYYRLHQTSGTTGHPLKVLDTLKSWDWWARCWHTVYSAAGLTRKDILFFAFGFGPFIGFWSAYEAARYLGALTIPGGGMSSLQRLNTLLDCGATVLLCTPSYALHLAEVAREQGISLRESSIRVTIHAGEPGASIPATRRRIEEAWGAETYDHAGMTEMGAYGFTCEAHTGIHVNEGEFIAEILDPQTGEVVPEGQRGELVLTNLGRWGSPALRYRTGDLVENGGHHCPCGRSYLVLPGGILGRIDDMLIVRGVNIYPSALANILHRFPEVAEYQIIVTSAGTMDELTLRVECPANLVPRLQEELHQSLSLRIPIEAVESRTLPRYELKARRVIDQRHNKA</sequence>
<dbReference type="InterPro" id="IPR045851">
    <property type="entry name" value="AMP-bd_C_sf"/>
</dbReference>
<dbReference type="PANTHER" id="PTHR43845:SF1">
    <property type="entry name" value="BLR5969 PROTEIN"/>
    <property type="match status" value="1"/>
</dbReference>
<protein>
    <submittedName>
        <fullName evidence="4">Coenzyme F390 synthetase</fullName>
    </submittedName>
</protein>
<evidence type="ECO:0000259" key="3">
    <source>
        <dbReference type="Pfam" id="PF14535"/>
    </source>
</evidence>
<dbReference type="Gene3D" id="3.40.50.12780">
    <property type="entry name" value="N-terminal domain of ligase-like"/>
    <property type="match status" value="1"/>
</dbReference>
<dbReference type="Pfam" id="PF14535">
    <property type="entry name" value="AMP-binding_C_2"/>
    <property type="match status" value="1"/>
</dbReference>
<feature type="domain" description="AMP-dependent synthetase/ligase" evidence="2">
    <location>
        <begin position="81"/>
        <end position="286"/>
    </location>
</feature>
<dbReference type="Pfam" id="PF00501">
    <property type="entry name" value="AMP-binding"/>
    <property type="match status" value="1"/>
</dbReference>
<keyword evidence="5" id="KW-1185">Reference proteome</keyword>
<proteinExistence type="predicted"/>
<evidence type="ECO:0000313" key="5">
    <source>
        <dbReference type="Proteomes" id="UP000612362"/>
    </source>
</evidence>
<dbReference type="RefSeq" id="WP_220196075.1">
    <property type="nucleotide sequence ID" value="NZ_BNJF01000002.1"/>
</dbReference>